<keyword evidence="2" id="KW-0812">Transmembrane</keyword>
<protein>
    <submittedName>
        <fullName evidence="3">Uncharacterized protein</fullName>
    </submittedName>
</protein>
<evidence type="ECO:0000256" key="2">
    <source>
        <dbReference type="SAM" id="Phobius"/>
    </source>
</evidence>
<sequence length="284" mass="29635">MPRSSIAPEIVPPNSYSTLEAQHPGMEAAYTPVHHQSYQSYHHQAPEPKPAYVDTSPMPQTSRGQGKWSVAALASLLTAVVVGAALGGGLGSTLINCRNEKCALSDNSGSDASLSTLTVTGTTTTTTTEASAAATNTATPSAVLIPAAPTNVPLLDLLCINGSVSETAHRTATFLEHCGIDFGSNHVSTTKDDSGTALSMVDILGIIAYSPSDCYQACLTLDDYHANTRGDSSTHCRSIVFNAKLADSAERNGANCWIKNGTPSDIGALTQYSDKTFLSAELVQ</sequence>
<dbReference type="EMBL" id="JAPDRK010000001">
    <property type="protein sequence ID" value="KAJ9616369.1"/>
    <property type="molecule type" value="Genomic_DNA"/>
</dbReference>
<comment type="caution">
    <text evidence="3">The sequence shown here is derived from an EMBL/GenBank/DDBJ whole genome shotgun (WGS) entry which is preliminary data.</text>
</comment>
<reference evidence="3" key="1">
    <citation type="submission" date="2022-10" db="EMBL/GenBank/DDBJ databases">
        <title>Culturing micro-colonial fungi from biological soil crusts in the Mojave desert and describing Neophaeococcomyces mojavensis, and introducing the new genera and species Taxawa tesnikishii.</title>
        <authorList>
            <person name="Kurbessoian T."/>
            <person name="Stajich J.E."/>
        </authorList>
    </citation>
    <scope>NUCLEOTIDE SEQUENCE</scope>
    <source>
        <strain evidence="3">TK_41</strain>
    </source>
</reference>
<evidence type="ECO:0000313" key="3">
    <source>
        <dbReference type="EMBL" id="KAJ9616369.1"/>
    </source>
</evidence>
<name>A0AA38XMW1_9EURO</name>
<organism evidence="3 4">
    <name type="scientific">Cladophialophora chaetospira</name>
    <dbReference type="NCBI Taxonomy" id="386627"/>
    <lineage>
        <taxon>Eukaryota</taxon>
        <taxon>Fungi</taxon>
        <taxon>Dikarya</taxon>
        <taxon>Ascomycota</taxon>
        <taxon>Pezizomycotina</taxon>
        <taxon>Eurotiomycetes</taxon>
        <taxon>Chaetothyriomycetidae</taxon>
        <taxon>Chaetothyriales</taxon>
        <taxon>Herpotrichiellaceae</taxon>
        <taxon>Cladophialophora</taxon>
    </lineage>
</organism>
<keyword evidence="4" id="KW-1185">Reference proteome</keyword>
<dbReference type="Proteomes" id="UP001172673">
    <property type="component" value="Unassembled WGS sequence"/>
</dbReference>
<dbReference type="AlphaFoldDB" id="A0AA38XMW1"/>
<proteinExistence type="predicted"/>
<evidence type="ECO:0000313" key="4">
    <source>
        <dbReference type="Proteomes" id="UP001172673"/>
    </source>
</evidence>
<evidence type="ECO:0000256" key="1">
    <source>
        <dbReference type="SAM" id="MobiDB-lite"/>
    </source>
</evidence>
<keyword evidence="2" id="KW-1133">Transmembrane helix</keyword>
<keyword evidence="2" id="KW-0472">Membrane</keyword>
<accession>A0AA38XMW1</accession>
<feature type="region of interest" description="Disordered" evidence="1">
    <location>
        <begin position="36"/>
        <end position="64"/>
    </location>
</feature>
<gene>
    <name evidence="3" type="ORF">H2200_000087</name>
</gene>
<feature type="transmembrane region" description="Helical" evidence="2">
    <location>
        <begin position="68"/>
        <end position="90"/>
    </location>
</feature>